<evidence type="ECO:0000256" key="7">
    <source>
        <dbReference type="ARBA" id="ARBA00023098"/>
    </source>
</evidence>
<name>A0A552X348_9GAMM</name>
<keyword evidence="9 10" id="KW-0464">Manganese</keyword>
<dbReference type="GO" id="GO:0005737">
    <property type="term" value="C:cytoplasm"/>
    <property type="evidence" value="ECO:0007669"/>
    <property type="project" value="InterPro"/>
</dbReference>
<keyword evidence="4 10" id="KW-0441">Lipid A biosynthesis</keyword>
<dbReference type="RefSeq" id="WP_143233741.1">
    <property type="nucleotide sequence ID" value="NZ_VJWL01000001.1"/>
</dbReference>
<keyword evidence="1 10" id="KW-1003">Cell membrane</keyword>
<evidence type="ECO:0000313" key="14">
    <source>
        <dbReference type="Proteomes" id="UP000320359"/>
    </source>
</evidence>
<protein>
    <recommendedName>
        <fullName evidence="10">UDP-2,3-diacylglucosamine hydrolase</fullName>
        <ecNumber evidence="10">3.6.1.54</ecNumber>
    </recommendedName>
    <alternativeName>
        <fullName evidence="10">UDP-2,3-diacylglucosamine diphosphatase</fullName>
    </alternativeName>
</protein>
<dbReference type="CDD" id="cd07398">
    <property type="entry name" value="MPP_YbbF-LpxH"/>
    <property type="match status" value="1"/>
</dbReference>
<gene>
    <name evidence="10" type="primary">lpxH</name>
    <name evidence="13" type="ORF">FM042_00125</name>
</gene>
<keyword evidence="8 10" id="KW-0472">Membrane</keyword>
<evidence type="ECO:0000256" key="9">
    <source>
        <dbReference type="ARBA" id="ARBA00023211"/>
    </source>
</evidence>
<reference evidence="13 14" key="1">
    <citation type="submission" date="2019-07" db="EMBL/GenBank/DDBJ databases">
        <authorList>
            <person name="Yang M."/>
            <person name="Zhao D."/>
            <person name="Xiang H."/>
        </authorList>
    </citation>
    <scope>NUCLEOTIDE SEQUENCE [LARGE SCALE GENOMIC DNA]</scope>
    <source>
        <strain evidence="13 14">IM1326</strain>
    </source>
</reference>
<evidence type="ECO:0000256" key="2">
    <source>
        <dbReference type="ARBA" id="ARBA00022516"/>
    </source>
</evidence>
<evidence type="ECO:0000256" key="1">
    <source>
        <dbReference type="ARBA" id="ARBA00022475"/>
    </source>
</evidence>
<evidence type="ECO:0000259" key="12">
    <source>
        <dbReference type="Pfam" id="PF00149"/>
    </source>
</evidence>
<dbReference type="SUPFAM" id="SSF56300">
    <property type="entry name" value="Metallo-dependent phosphatases"/>
    <property type="match status" value="1"/>
</dbReference>
<keyword evidence="5 10" id="KW-0479">Metal-binding</keyword>
<dbReference type="GO" id="GO:0019897">
    <property type="term" value="C:extrinsic component of plasma membrane"/>
    <property type="evidence" value="ECO:0007669"/>
    <property type="project" value="UniProtKB-UniRule"/>
</dbReference>
<keyword evidence="7 10" id="KW-0443">Lipid metabolism</keyword>
<feature type="binding site" evidence="10">
    <location>
        <position position="160"/>
    </location>
    <ligand>
        <name>substrate</name>
    </ligand>
</feature>
<keyword evidence="2 10" id="KW-0444">Lipid biosynthesis</keyword>
<dbReference type="InterPro" id="IPR043461">
    <property type="entry name" value="LpxH-like"/>
</dbReference>
<evidence type="ECO:0000256" key="5">
    <source>
        <dbReference type="ARBA" id="ARBA00022723"/>
    </source>
</evidence>
<keyword evidence="3 10" id="KW-0997">Cell inner membrane</keyword>
<feature type="domain" description="Calcineurin-like phosphoesterase" evidence="12">
    <location>
        <begin position="1"/>
        <end position="212"/>
    </location>
</feature>
<feature type="region of interest" description="Disordered" evidence="11">
    <location>
        <begin position="159"/>
        <end position="180"/>
    </location>
</feature>
<dbReference type="GO" id="GO:0030145">
    <property type="term" value="F:manganese ion binding"/>
    <property type="evidence" value="ECO:0007669"/>
    <property type="project" value="UniProtKB-UniRule"/>
</dbReference>
<comment type="subcellular location">
    <subcellularLocation>
        <location evidence="10">Cell inner membrane</location>
        <topology evidence="10">Peripheral membrane protein</topology>
        <orientation evidence="10">Cytoplasmic side</orientation>
    </subcellularLocation>
</comment>
<evidence type="ECO:0000256" key="6">
    <source>
        <dbReference type="ARBA" id="ARBA00022801"/>
    </source>
</evidence>
<keyword evidence="14" id="KW-1185">Reference proteome</keyword>
<feature type="binding site" evidence="10">
    <location>
        <position position="41"/>
    </location>
    <ligand>
        <name>Mn(2+)</name>
        <dbReference type="ChEBI" id="CHEBI:29035"/>
        <label>1</label>
    </ligand>
</feature>
<dbReference type="EMBL" id="VJWL01000001">
    <property type="protein sequence ID" value="TRW49319.1"/>
    <property type="molecule type" value="Genomic_DNA"/>
</dbReference>
<dbReference type="Pfam" id="PF00149">
    <property type="entry name" value="Metallophos"/>
    <property type="match status" value="1"/>
</dbReference>
<feature type="binding site" evidence="10">
    <location>
        <begin position="79"/>
        <end position="80"/>
    </location>
    <ligand>
        <name>substrate</name>
    </ligand>
</feature>
<feature type="binding site" evidence="10">
    <location>
        <position position="168"/>
    </location>
    <ligand>
        <name>substrate</name>
    </ligand>
</feature>
<dbReference type="AlphaFoldDB" id="A0A552X348"/>
<feature type="binding site" evidence="10">
    <location>
        <position position="122"/>
    </location>
    <ligand>
        <name>substrate</name>
    </ligand>
</feature>
<feature type="binding site" evidence="10">
    <location>
        <position position="41"/>
    </location>
    <ligand>
        <name>Mn(2+)</name>
        <dbReference type="ChEBI" id="CHEBI:29035"/>
        <label>2</label>
    </ligand>
</feature>
<dbReference type="EC" id="3.6.1.54" evidence="10"/>
<comment type="catalytic activity">
    <reaction evidence="10">
        <text>UDP-2-N,3-O-bis[(3R)-3-hydroxytetradecanoyl]-alpha-D-glucosamine + H2O = 2-N,3-O-bis[(3R)-3-hydroxytetradecanoyl]-alpha-D-glucosaminyl 1-phosphate + UMP + 2 H(+)</text>
        <dbReference type="Rhea" id="RHEA:25213"/>
        <dbReference type="ChEBI" id="CHEBI:15377"/>
        <dbReference type="ChEBI" id="CHEBI:15378"/>
        <dbReference type="ChEBI" id="CHEBI:57865"/>
        <dbReference type="ChEBI" id="CHEBI:57957"/>
        <dbReference type="ChEBI" id="CHEBI:78847"/>
        <dbReference type="EC" id="3.6.1.54"/>
    </reaction>
</comment>
<keyword evidence="6 10" id="KW-0378">Hydrolase</keyword>
<evidence type="ECO:0000256" key="3">
    <source>
        <dbReference type="ARBA" id="ARBA00022519"/>
    </source>
</evidence>
<dbReference type="NCBIfam" id="TIGR01854">
    <property type="entry name" value="lipid_A_lpxH"/>
    <property type="match status" value="1"/>
</dbReference>
<comment type="cofactor">
    <cofactor evidence="10">
        <name>Mn(2+)</name>
        <dbReference type="ChEBI" id="CHEBI:29035"/>
    </cofactor>
    <text evidence="10">Binds 2 Mn(2+) ions per subunit in a binuclear metal center.</text>
</comment>
<dbReference type="InterPro" id="IPR004843">
    <property type="entry name" value="Calcineurin-like_PHP"/>
</dbReference>
<feature type="binding site" evidence="10">
    <location>
        <position position="210"/>
    </location>
    <ligand>
        <name>Mn(2+)</name>
        <dbReference type="ChEBI" id="CHEBI:29035"/>
        <label>1</label>
    </ligand>
</feature>
<dbReference type="InterPro" id="IPR029052">
    <property type="entry name" value="Metallo-depent_PP-like"/>
</dbReference>
<dbReference type="NCBIfam" id="NF003743">
    <property type="entry name" value="PRK05340.1"/>
    <property type="match status" value="1"/>
</dbReference>
<dbReference type="GO" id="GO:0009245">
    <property type="term" value="P:lipid A biosynthetic process"/>
    <property type="evidence" value="ECO:0007669"/>
    <property type="project" value="UniProtKB-UniRule"/>
</dbReference>
<feature type="binding site" evidence="10">
    <location>
        <position position="114"/>
    </location>
    <ligand>
        <name>Mn(2+)</name>
        <dbReference type="ChEBI" id="CHEBI:29035"/>
        <label>2</label>
    </ligand>
</feature>
<evidence type="ECO:0000256" key="10">
    <source>
        <dbReference type="HAMAP-Rule" id="MF_00575"/>
    </source>
</evidence>
<comment type="function">
    <text evidence="10">Hydrolyzes the pyrophosphate bond of UDP-2,3-diacylglucosamine to yield 2,3-diacylglucosamine 1-phosphate (lipid X) and UMP by catalyzing the attack of water at the alpha-P atom. Involved in the biosynthesis of lipid A, a phosphorylated glycolipid that anchors the lipopolysaccharide to the outer membrane of the cell.</text>
</comment>
<proteinExistence type="inferred from homology"/>
<dbReference type="Gene3D" id="3.60.21.10">
    <property type="match status" value="1"/>
</dbReference>
<dbReference type="PANTHER" id="PTHR34990">
    <property type="entry name" value="UDP-2,3-DIACYLGLUCOSAMINE HYDROLASE-RELATED"/>
    <property type="match status" value="1"/>
</dbReference>
<comment type="pathway">
    <text evidence="10">Glycolipid biosynthesis; lipid IV(A) biosynthesis; lipid IV(A) from (3R)-3-hydroxytetradecanoyl-[acyl-carrier-protein] and UDP-N-acetyl-alpha-D-glucosamine: step 4/6.</text>
</comment>
<dbReference type="HAMAP" id="MF_00575">
    <property type="entry name" value="LpxH"/>
    <property type="match status" value="1"/>
</dbReference>
<feature type="binding site" evidence="10">
    <location>
        <position position="10"/>
    </location>
    <ligand>
        <name>Mn(2+)</name>
        <dbReference type="ChEBI" id="CHEBI:29035"/>
        <label>1</label>
    </ligand>
</feature>
<dbReference type="InterPro" id="IPR010138">
    <property type="entry name" value="UDP-diacylglucosamine_Hdrlase"/>
</dbReference>
<feature type="binding site" evidence="10">
    <location>
        <position position="8"/>
    </location>
    <ligand>
        <name>Mn(2+)</name>
        <dbReference type="ChEBI" id="CHEBI:29035"/>
        <label>1</label>
    </ligand>
</feature>
<dbReference type="UniPathway" id="UPA00359">
    <property type="reaction ID" value="UER00480"/>
</dbReference>
<evidence type="ECO:0000256" key="4">
    <source>
        <dbReference type="ARBA" id="ARBA00022556"/>
    </source>
</evidence>
<feature type="binding site" evidence="10">
    <location>
        <position position="208"/>
    </location>
    <ligand>
        <name>Mn(2+)</name>
        <dbReference type="ChEBI" id="CHEBI:29035"/>
        <label>2</label>
    </ligand>
</feature>
<dbReference type="PANTHER" id="PTHR34990:SF1">
    <property type="entry name" value="UDP-2,3-DIACYLGLUCOSAMINE HYDROLASE"/>
    <property type="match status" value="1"/>
</dbReference>
<evidence type="ECO:0000313" key="13">
    <source>
        <dbReference type="EMBL" id="TRW49319.1"/>
    </source>
</evidence>
<accession>A0A552X348</accession>
<dbReference type="Proteomes" id="UP000320359">
    <property type="component" value="Unassembled WGS sequence"/>
</dbReference>
<sequence>MTTTFISDLHLSADRPDITGLFVQFLRTEARACEALYILGDLFEYWIGDDDNTPFHAQVKRELKALTDSGVPCFFIHGNRDFLVGHQFANETGIVLLPEPTVIDLYGIPTVLLHGDTLCTLDVSYQRFRRIIRHPWLLACTSWMPLSWRRKVATYLRDNSSGSGAEAQSEKTPSQPLSDEQLVKYDATDSAVEALMQDTHTIQMIHGHTHRPGIHTHATGTRIVLGDWYDQGSILDVSATGANLRSEPLLTR</sequence>
<feature type="binding site" evidence="10">
    <location>
        <position position="171"/>
    </location>
    <ligand>
        <name>substrate</name>
    </ligand>
</feature>
<feature type="binding site" evidence="10">
    <location>
        <position position="79"/>
    </location>
    <ligand>
        <name>Mn(2+)</name>
        <dbReference type="ChEBI" id="CHEBI:29035"/>
        <label>2</label>
    </ligand>
</feature>
<evidence type="ECO:0000256" key="8">
    <source>
        <dbReference type="ARBA" id="ARBA00023136"/>
    </source>
</evidence>
<organism evidence="13 14">
    <name type="scientific">Aliidiomarina halalkaliphila</name>
    <dbReference type="NCBI Taxonomy" id="2593535"/>
    <lineage>
        <taxon>Bacteria</taxon>
        <taxon>Pseudomonadati</taxon>
        <taxon>Pseudomonadota</taxon>
        <taxon>Gammaproteobacteria</taxon>
        <taxon>Alteromonadales</taxon>
        <taxon>Idiomarinaceae</taxon>
        <taxon>Aliidiomarina</taxon>
    </lineage>
</organism>
<comment type="caution">
    <text evidence="13">The sequence shown here is derived from an EMBL/GenBank/DDBJ whole genome shotgun (WGS) entry which is preliminary data.</text>
</comment>
<feature type="binding site" evidence="10">
    <location>
        <position position="208"/>
    </location>
    <ligand>
        <name>substrate</name>
    </ligand>
</feature>
<dbReference type="GO" id="GO:0008758">
    <property type="term" value="F:UDP-2,3-diacylglucosamine hydrolase activity"/>
    <property type="evidence" value="ECO:0007669"/>
    <property type="project" value="UniProtKB-UniRule"/>
</dbReference>
<comment type="similarity">
    <text evidence="10">Belongs to the LpxH family.</text>
</comment>
<dbReference type="OrthoDB" id="9783283at2"/>
<evidence type="ECO:0000256" key="11">
    <source>
        <dbReference type="SAM" id="MobiDB-lite"/>
    </source>
</evidence>